<evidence type="ECO:0000256" key="1">
    <source>
        <dbReference type="SAM" id="Phobius"/>
    </source>
</evidence>
<dbReference type="EMBL" id="JARAOO010000009">
    <property type="protein sequence ID" value="KAJ7957487.1"/>
    <property type="molecule type" value="Genomic_DNA"/>
</dbReference>
<organism evidence="2 3">
    <name type="scientific">Quillaja saponaria</name>
    <name type="common">Soap bark tree</name>
    <dbReference type="NCBI Taxonomy" id="32244"/>
    <lineage>
        <taxon>Eukaryota</taxon>
        <taxon>Viridiplantae</taxon>
        <taxon>Streptophyta</taxon>
        <taxon>Embryophyta</taxon>
        <taxon>Tracheophyta</taxon>
        <taxon>Spermatophyta</taxon>
        <taxon>Magnoliopsida</taxon>
        <taxon>eudicotyledons</taxon>
        <taxon>Gunneridae</taxon>
        <taxon>Pentapetalae</taxon>
        <taxon>rosids</taxon>
        <taxon>fabids</taxon>
        <taxon>Fabales</taxon>
        <taxon>Quillajaceae</taxon>
        <taxon>Quillaja</taxon>
    </lineage>
</organism>
<accession>A0AAD7LGE5</accession>
<name>A0AAD7LGE5_QUISA</name>
<dbReference type="KEGG" id="qsa:O6P43_023788"/>
<keyword evidence="1" id="KW-0812">Transmembrane</keyword>
<keyword evidence="1" id="KW-0472">Membrane</keyword>
<reference evidence="2" key="1">
    <citation type="journal article" date="2023" name="Science">
        <title>Elucidation of the pathway for biosynthesis of saponin adjuvants from the soapbark tree.</title>
        <authorList>
            <person name="Reed J."/>
            <person name="Orme A."/>
            <person name="El-Demerdash A."/>
            <person name="Owen C."/>
            <person name="Martin L.B.B."/>
            <person name="Misra R.C."/>
            <person name="Kikuchi S."/>
            <person name="Rejzek M."/>
            <person name="Martin A.C."/>
            <person name="Harkess A."/>
            <person name="Leebens-Mack J."/>
            <person name="Louveau T."/>
            <person name="Stephenson M.J."/>
            <person name="Osbourn A."/>
        </authorList>
    </citation>
    <scope>NUCLEOTIDE SEQUENCE</scope>
    <source>
        <strain evidence="2">S10</strain>
    </source>
</reference>
<protein>
    <submittedName>
        <fullName evidence="2">Uncharacterized protein</fullName>
    </submittedName>
</protein>
<keyword evidence="1" id="KW-1133">Transmembrane helix</keyword>
<comment type="caution">
    <text evidence="2">The sequence shown here is derived from an EMBL/GenBank/DDBJ whole genome shotgun (WGS) entry which is preliminary data.</text>
</comment>
<evidence type="ECO:0000313" key="3">
    <source>
        <dbReference type="Proteomes" id="UP001163823"/>
    </source>
</evidence>
<gene>
    <name evidence="2" type="ORF">O6P43_023788</name>
</gene>
<keyword evidence="3" id="KW-1185">Reference proteome</keyword>
<feature type="transmembrane region" description="Helical" evidence="1">
    <location>
        <begin position="70"/>
        <end position="89"/>
    </location>
</feature>
<evidence type="ECO:0000313" key="2">
    <source>
        <dbReference type="EMBL" id="KAJ7957487.1"/>
    </source>
</evidence>
<dbReference type="Proteomes" id="UP001163823">
    <property type="component" value="Chromosome 9"/>
</dbReference>
<proteinExistence type="predicted"/>
<dbReference type="AlphaFoldDB" id="A0AAD7LGE5"/>
<sequence>MMLKIALCVANPQMKISRSIRLTTFKLHPSFNEFPFSIENFLCTFMSCLSPVLAAVSCFGVRIAPMAGWRSPALPCVLGGLFCGCLWVWRS</sequence>